<evidence type="ECO:0000259" key="1">
    <source>
        <dbReference type="Pfam" id="PF01973"/>
    </source>
</evidence>
<dbReference type="Gene3D" id="3.90.1480.10">
    <property type="entry name" value="Alpha-2,3-sialyltransferase"/>
    <property type="match status" value="1"/>
</dbReference>
<dbReference type="Pfam" id="PF01973">
    <property type="entry name" value="MptE-like"/>
    <property type="match status" value="1"/>
</dbReference>
<dbReference type="AlphaFoldDB" id="A0A8E2LDB4"/>
<accession>A0A8E2LDB4</accession>
<protein>
    <recommendedName>
        <fullName evidence="1">6-hydroxymethylpterin diphosphokinase MptE-like domain-containing protein</fullName>
    </recommendedName>
</protein>
<reference evidence="2 3" key="1">
    <citation type="submission" date="2017-01" db="EMBL/GenBank/DDBJ databases">
        <title>Draft genome sequence of Bacillus oleronius.</title>
        <authorList>
            <person name="Allam M."/>
        </authorList>
    </citation>
    <scope>NUCLEOTIDE SEQUENCE [LARGE SCALE GENOMIC DNA]</scope>
    <source>
        <strain evidence="2 3">DSM 9356</strain>
    </source>
</reference>
<dbReference type="RefSeq" id="WP_078111287.1">
    <property type="nucleotide sequence ID" value="NZ_MTLA01000376.1"/>
</dbReference>
<keyword evidence="3" id="KW-1185">Reference proteome</keyword>
<proteinExistence type="predicted"/>
<dbReference type="EMBL" id="MTLA01000376">
    <property type="protein sequence ID" value="OOP66079.1"/>
    <property type="molecule type" value="Genomic_DNA"/>
</dbReference>
<sequence>KKFLRVHRFYKNDSYEKLKKLKNKHIGERCFIVATGPSLTILDLEKLKNEITFSMNSILLAFDETDWRPTYYGIQDENVYRCLKKEIEQLNVECKFISDTILKKLDIQLSTNDYSFPLNMLNHTIPHKKYHTKFSNDIFSVVYDGYTITYALLQIAVYMGFREIYLLGTDCHYSSNMKHHFKDYGHVDPTFASAGEMMISAYQEAKRYADNNKVKIFNATRGGELEVFDRIDLDVALATNN</sequence>
<gene>
    <name evidence="2" type="ORF">BWZ43_22830</name>
</gene>
<organism evidence="2 3">
    <name type="scientific">Heyndrickxia oleronia</name>
    <dbReference type="NCBI Taxonomy" id="38875"/>
    <lineage>
        <taxon>Bacteria</taxon>
        <taxon>Bacillati</taxon>
        <taxon>Bacillota</taxon>
        <taxon>Bacilli</taxon>
        <taxon>Bacillales</taxon>
        <taxon>Bacillaceae</taxon>
        <taxon>Heyndrickxia</taxon>
    </lineage>
</organism>
<feature type="non-terminal residue" evidence="2">
    <location>
        <position position="1"/>
    </location>
</feature>
<feature type="domain" description="6-hydroxymethylpterin diphosphokinase MptE-like" evidence="1">
    <location>
        <begin position="9"/>
        <end position="175"/>
    </location>
</feature>
<dbReference type="InterPro" id="IPR002826">
    <property type="entry name" value="MptE-like"/>
</dbReference>
<comment type="caution">
    <text evidence="2">The sequence shown here is derived from an EMBL/GenBank/DDBJ whole genome shotgun (WGS) entry which is preliminary data.</text>
</comment>
<evidence type="ECO:0000313" key="3">
    <source>
        <dbReference type="Proteomes" id="UP000189761"/>
    </source>
</evidence>
<evidence type="ECO:0000313" key="2">
    <source>
        <dbReference type="EMBL" id="OOP66079.1"/>
    </source>
</evidence>
<dbReference type="Proteomes" id="UP000189761">
    <property type="component" value="Unassembled WGS sequence"/>
</dbReference>
<name>A0A8E2LDB4_9BACI</name>